<proteinExistence type="predicted"/>
<gene>
    <name evidence="1" type="ORF">ASZ90_019259</name>
</gene>
<evidence type="ECO:0000313" key="1">
    <source>
        <dbReference type="EMBL" id="KUG03337.1"/>
    </source>
</evidence>
<dbReference type="EMBL" id="LNQE01001884">
    <property type="protein sequence ID" value="KUG03337.1"/>
    <property type="molecule type" value="Genomic_DNA"/>
</dbReference>
<comment type="caution">
    <text evidence="1">The sequence shown here is derived from an EMBL/GenBank/DDBJ whole genome shotgun (WGS) entry which is preliminary data.</text>
</comment>
<name>A0A0W8E4C8_9ZZZZ</name>
<protein>
    <submittedName>
        <fullName evidence="1">Uncharacterized protein</fullName>
    </submittedName>
</protein>
<accession>A0A0W8E4C8</accession>
<reference evidence="1" key="1">
    <citation type="journal article" date="2015" name="Proc. Natl. Acad. Sci. U.S.A.">
        <title>Networks of energetic and metabolic interactions define dynamics in microbial communities.</title>
        <authorList>
            <person name="Embree M."/>
            <person name="Liu J.K."/>
            <person name="Al-Bassam M.M."/>
            <person name="Zengler K."/>
        </authorList>
    </citation>
    <scope>NUCLEOTIDE SEQUENCE</scope>
</reference>
<organism evidence="1">
    <name type="scientific">hydrocarbon metagenome</name>
    <dbReference type="NCBI Taxonomy" id="938273"/>
    <lineage>
        <taxon>unclassified sequences</taxon>
        <taxon>metagenomes</taxon>
        <taxon>ecological metagenomes</taxon>
    </lineage>
</organism>
<dbReference type="AlphaFoldDB" id="A0A0W8E4C8"/>
<sequence length="45" mass="5192">MFDGLSSQRMNKTGRRREIHIHFRLAECYLLNNEGRSDVKNGAVA</sequence>